<sequence>MPATLAPTAAPLAAVYFDGLTSRRHRVMLAVEDGVARVTGEAERRCPLADLRVSEASRHGARIVTFPDGAFLEIDDKAAFASLLASTGHRGTLVARMQQSWRATLLAAAGMAVALLLLWRFALPLLADAVAAAVPAGVEQALGKRVLEEMDRTYFAASTLGQAAQARIAAQFAQLTQSMRLTAGADGAPPYRLLFRKSRIGPNALALPSGQVVLTDELARLLQDDGDALTGVLAHELGHLQRRHLMRRVVHGAATGAAATALFGDASAMLATVPALLLDLKYSRDAEIEADDFAAGAMAAAGLDPERLAEALERLAGDGGHTAAYLSSHPDTAERVARLRNRRP</sequence>
<keyword evidence="8" id="KW-0812">Transmembrane</keyword>
<keyword evidence="5 6" id="KW-0482">Metalloprotease</keyword>
<name>A0ABY1Q4J1_9BURK</name>
<protein>
    <submittedName>
        <fullName evidence="11">Peptidase family M48</fullName>
    </submittedName>
</protein>
<gene>
    <name evidence="11" type="ORF">SAMN06295970_1056</name>
</gene>
<evidence type="ECO:0000256" key="1">
    <source>
        <dbReference type="ARBA" id="ARBA00022670"/>
    </source>
</evidence>
<dbReference type="CDD" id="cd07332">
    <property type="entry name" value="M48C_Oma1_like"/>
    <property type="match status" value="1"/>
</dbReference>
<keyword evidence="2" id="KW-0479">Metal-binding</keyword>
<dbReference type="Pfam" id="PF23368">
    <property type="entry name" value="DUF7092"/>
    <property type="match status" value="1"/>
</dbReference>
<keyword evidence="3 6" id="KW-0378">Hydrolase</keyword>
<dbReference type="PANTHER" id="PTHR22726">
    <property type="entry name" value="METALLOENDOPEPTIDASE OMA1"/>
    <property type="match status" value="1"/>
</dbReference>
<feature type="region of interest" description="Disordered" evidence="7">
    <location>
        <begin position="322"/>
        <end position="344"/>
    </location>
</feature>
<keyword evidence="4 6" id="KW-0862">Zinc</keyword>
<dbReference type="Pfam" id="PF01435">
    <property type="entry name" value="Peptidase_M48"/>
    <property type="match status" value="1"/>
</dbReference>
<comment type="caution">
    <text evidence="11">The sequence shown here is derived from an EMBL/GenBank/DDBJ whole genome shotgun (WGS) entry which is preliminary data.</text>
</comment>
<dbReference type="RefSeq" id="WP_283441884.1">
    <property type="nucleotide sequence ID" value="NZ_FXUL01000005.1"/>
</dbReference>
<dbReference type="Proteomes" id="UP001158049">
    <property type="component" value="Unassembled WGS sequence"/>
</dbReference>
<feature type="domain" description="DUF7092" evidence="10">
    <location>
        <begin position="12"/>
        <end position="86"/>
    </location>
</feature>
<evidence type="ECO:0000259" key="10">
    <source>
        <dbReference type="Pfam" id="PF23368"/>
    </source>
</evidence>
<evidence type="ECO:0000256" key="2">
    <source>
        <dbReference type="ARBA" id="ARBA00022723"/>
    </source>
</evidence>
<keyword evidence="8" id="KW-1133">Transmembrane helix</keyword>
<evidence type="ECO:0000256" key="7">
    <source>
        <dbReference type="SAM" id="MobiDB-lite"/>
    </source>
</evidence>
<dbReference type="InterPro" id="IPR001915">
    <property type="entry name" value="Peptidase_M48"/>
</dbReference>
<keyword evidence="12" id="KW-1185">Reference proteome</keyword>
<dbReference type="EMBL" id="FXUL01000005">
    <property type="protein sequence ID" value="SMP56868.1"/>
    <property type="molecule type" value="Genomic_DNA"/>
</dbReference>
<evidence type="ECO:0000256" key="3">
    <source>
        <dbReference type="ARBA" id="ARBA00022801"/>
    </source>
</evidence>
<dbReference type="PANTHER" id="PTHR22726:SF1">
    <property type="entry name" value="METALLOENDOPEPTIDASE OMA1, MITOCHONDRIAL"/>
    <property type="match status" value="1"/>
</dbReference>
<dbReference type="Gene3D" id="3.30.2010.10">
    <property type="entry name" value="Metalloproteases ('zincins'), catalytic domain"/>
    <property type="match status" value="1"/>
</dbReference>
<evidence type="ECO:0000256" key="8">
    <source>
        <dbReference type="SAM" id="Phobius"/>
    </source>
</evidence>
<accession>A0ABY1Q4J1</accession>
<feature type="transmembrane region" description="Helical" evidence="8">
    <location>
        <begin position="103"/>
        <end position="122"/>
    </location>
</feature>
<organism evidence="11 12">
    <name type="scientific">Noviherbaspirillum suwonense</name>
    <dbReference type="NCBI Taxonomy" id="1224511"/>
    <lineage>
        <taxon>Bacteria</taxon>
        <taxon>Pseudomonadati</taxon>
        <taxon>Pseudomonadota</taxon>
        <taxon>Betaproteobacteria</taxon>
        <taxon>Burkholderiales</taxon>
        <taxon>Oxalobacteraceae</taxon>
        <taxon>Noviherbaspirillum</taxon>
    </lineage>
</organism>
<keyword evidence="1 6" id="KW-0645">Protease</keyword>
<evidence type="ECO:0000256" key="5">
    <source>
        <dbReference type="ARBA" id="ARBA00023049"/>
    </source>
</evidence>
<evidence type="ECO:0000256" key="4">
    <source>
        <dbReference type="ARBA" id="ARBA00022833"/>
    </source>
</evidence>
<evidence type="ECO:0000313" key="11">
    <source>
        <dbReference type="EMBL" id="SMP56868.1"/>
    </source>
</evidence>
<evidence type="ECO:0000256" key="6">
    <source>
        <dbReference type="RuleBase" id="RU003983"/>
    </source>
</evidence>
<comment type="cofactor">
    <cofactor evidence="6">
        <name>Zn(2+)</name>
        <dbReference type="ChEBI" id="CHEBI:29105"/>
    </cofactor>
    <text evidence="6">Binds 1 zinc ion per subunit.</text>
</comment>
<evidence type="ECO:0000313" key="12">
    <source>
        <dbReference type="Proteomes" id="UP001158049"/>
    </source>
</evidence>
<feature type="domain" description="Peptidase M48" evidence="9">
    <location>
        <begin position="181"/>
        <end position="342"/>
    </location>
</feature>
<proteinExistence type="inferred from homology"/>
<dbReference type="InterPro" id="IPR051156">
    <property type="entry name" value="Mito/Outer_Membr_Metalloprot"/>
</dbReference>
<comment type="similarity">
    <text evidence="6">Belongs to the peptidase M48 family.</text>
</comment>
<keyword evidence="8" id="KW-0472">Membrane</keyword>
<reference evidence="11 12" key="1">
    <citation type="submission" date="2017-05" db="EMBL/GenBank/DDBJ databases">
        <authorList>
            <person name="Varghese N."/>
            <person name="Submissions S."/>
        </authorList>
    </citation>
    <scope>NUCLEOTIDE SEQUENCE [LARGE SCALE GENOMIC DNA]</scope>
    <source>
        <strain evidence="11 12">DSM 26001</strain>
    </source>
</reference>
<evidence type="ECO:0000259" key="9">
    <source>
        <dbReference type="Pfam" id="PF01435"/>
    </source>
</evidence>
<dbReference type="InterPro" id="IPR055518">
    <property type="entry name" value="DUF7092"/>
</dbReference>